<dbReference type="SMART" id="SM00507">
    <property type="entry name" value="HNHc"/>
    <property type="match status" value="1"/>
</dbReference>
<keyword evidence="2" id="KW-0255">Endonuclease</keyword>
<dbReference type="InterPro" id="IPR002711">
    <property type="entry name" value="HNH"/>
</dbReference>
<dbReference type="EMBL" id="JAIUJR010000005">
    <property type="protein sequence ID" value="MCA0132606.1"/>
    <property type="molecule type" value="Genomic_DNA"/>
</dbReference>
<sequence>MALELYFKLEPGQIHAKNPKIIKLSEVLNKLPIHEYRPDQVKFRNPNGVGLKLSNFLAIDPNYEGKGMESYSKLDKQVFDEFVNNKINLSTIASKIKKTISNENLRFMLYKIEDDDDQESFTVKEGKVIYKLHKHIERNSKINKKKKEIYLKKYSKLDCEVCGFDFYKKYGELGNGFIECHHRTPLHDINEESETSMEDLALVCANCHRMLHRGLDSFTVQELKNIIEAKK</sequence>
<evidence type="ECO:0000259" key="1">
    <source>
        <dbReference type="SMART" id="SM00507"/>
    </source>
</evidence>
<proteinExistence type="predicted"/>
<evidence type="ECO:0000313" key="2">
    <source>
        <dbReference type="EMBL" id="MCA0132606.1"/>
    </source>
</evidence>
<dbReference type="GO" id="GO:0004519">
    <property type="term" value="F:endonuclease activity"/>
    <property type="evidence" value="ECO:0007669"/>
    <property type="project" value="UniProtKB-KW"/>
</dbReference>
<dbReference type="RefSeq" id="WP_224528288.1">
    <property type="nucleotide sequence ID" value="NZ_JAIUJR010000005.1"/>
</dbReference>
<reference evidence="3" key="1">
    <citation type="submission" date="2023-07" db="EMBL/GenBank/DDBJ databases">
        <authorList>
            <person name="Yue Y."/>
        </authorList>
    </citation>
    <scope>NUCLEOTIDE SEQUENCE [LARGE SCALE GENOMIC DNA]</scope>
    <source>
        <strain evidence="3">D23</strain>
    </source>
</reference>
<gene>
    <name evidence="2" type="ORF">LBU54_08415</name>
</gene>
<comment type="caution">
    <text evidence="2">The sequence shown here is derived from an EMBL/GenBank/DDBJ whole genome shotgun (WGS) entry which is preliminary data.</text>
</comment>
<keyword evidence="2" id="KW-0378">Hydrolase</keyword>
<keyword evidence="2" id="KW-0540">Nuclease</keyword>
<keyword evidence="3" id="KW-1185">Reference proteome</keyword>
<protein>
    <submittedName>
        <fullName evidence="2">HNH endonuclease</fullName>
    </submittedName>
</protein>
<dbReference type="CDD" id="cd00085">
    <property type="entry name" value="HNHc"/>
    <property type="match status" value="1"/>
</dbReference>
<accession>A0ABS7XUB3</accession>
<evidence type="ECO:0000313" key="3">
    <source>
        <dbReference type="Proteomes" id="UP001198901"/>
    </source>
</evidence>
<feature type="domain" description="HNH nuclease" evidence="1">
    <location>
        <begin position="146"/>
        <end position="209"/>
    </location>
</feature>
<dbReference type="Proteomes" id="UP001198901">
    <property type="component" value="Unassembled WGS sequence"/>
</dbReference>
<name>A0ABS7XUB3_9FLAO</name>
<dbReference type="InterPro" id="IPR003615">
    <property type="entry name" value="HNH_nuc"/>
</dbReference>
<organism evidence="2 3">
    <name type="scientific">Winogradskyella alexanderae</name>
    <dbReference type="NCBI Taxonomy" id="2877123"/>
    <lineage>
        <taxon>Bacteria</taxon>
        <taxon>Pseudomonadati</taxon>
        <taxon>Bacteroidota</taxon>
        <taxon>Flavobacteriia</taxon>
        <taxon>Flavobacteriales</taxon>
        <taxon>Flavobacteriaceae</taxon>
        <taxon>Winogradskyella</taxon>
    </lineage>
</organism>
<dbReference type="Pfam" id="PF01844">
    <property type="entry name" value="HNH"/>
    <property type="match status" value="1"/>
</dbReference>